<reference evidence="10 12" key="1">
    <citation type="submission" date="2018-09" db="EMBL/GenBank/DDBJ databases">
        <title>Genomic investigation of the strawberry pathogen Phytophthora fragariae indicates pathogenicity is determined by transcriptional variation in three key races.</title>
        <authorList>
            <person name="Adams T.M."/>
            <person name="Armitage A.D."/>
            <person name="Sobczyk M.K."/>
            <person name="Bates H.J."/>
            <person name="Dunwell J.M."/>
            <person name="Nellist C.F."/>
            <person name="Harrison R.J."/>
        </authorList>
    </citation>
    <scope>NUCLEOTIDE SEQUENCE [LARGE SCALE GENOMIC DNA]</scope>
    <source>
        <strain evidence="10 12">SCRP249</strain>
        <strain evidence="11 13">SCRP333</strain>
    </source>
</reference>
<evidence type="ECO:0000313" key="11">
    <source>
        <dbReference type="EMBL" id="KAE9262329.1"/>
    </source>
</evidence>
<proteinExistence type="inferred from homology"/>
<keyword evidence="13" id="KW-1185">Reference proteome</keyword>
<sequence>KRAEHNEGIISTLEEISLHQEELEKIEVIGTLCRKLRILYLQNNIIDKMEDLTHMKELRYLNVALNNIRKIEGLQSCEFLNKLDLTVNFVDFDTLEESIDHLKPLRHLRELYMLGNPCQANWESGFREFVVASLPQLEILDGKEIHRSDRIKALQVFRDRQKFVRSEARKVRAKKELERKEENPQEEDEVLEVVGGEATDISEEQVEKKKKSVMASTEKVPYTPHTRREMYLEMAEQKEEEEARRRENQPKERNTEAEHEEALRKARVLEERGDGAIRQCNEGKWEFRL</sequence>
<dbReference type="InterPro" id="IPR001611">
    <property type="entry name" value="Leu-rich_rpt"/>
</dbReference>
<evidence type="ECO:0000256" key="3">
    <source>
        <dbReference type="ARBA" id="ARBA00022490"/>
    </source>
</evidence>
<evidence type="ECO:0000313" key="13">
    <source>
        <dbReference type="Proteomes" id="UP000434957"/>
    </source>
</evidence>
<evidence type="ECO:0000256" key="8">
    <source>
        <dbReference type="ARBA" id="ARBA00049982"/>
    </source>
</evidence>
<dbReference type="EMBL" id="QXFV01009941">
    <property type="protein sequence ID" value="KAE8954366.1"/>
    <property type="molecule type" value="Genomic_DNA"/>
</dbReference>
<dbReference type="SMART" id="SM00365">
    <property type="entry name" value="LRR_SD22"/>
    <property type="match status" value="2"/>
</dbReference>
<dbReference type="GO" id="GO:0005929">
    <property type="term" value="C:cilium"/>
    <property type="evidence" value="ECO:0007669"/>
    <property type="project" value="UniProtKB-SubCell"/>
</dbReference>
<feature type="non-terminal residue" evidence="10">
    <location>
        <position position="1"/>
    </location>
</feature>
<evidence type="ECO:0000313" key="12">
    <source>
        <dbReference type="Proteomes" id="UP000429607"/>
    </source>
</evidence>
<comment type="subcellular location">
    <subcellularLocation>
        <location evidence="1">Cell projection</location>
        <location evidence="1">Cilium</location>
    </subcellularLocation>
    <subcellularLocation>
        <location evidence="2">Cytoplasm</location>
    </subcellularLocation>
</comment>
<evidence type="ECO:0008006" key="14">
    <source>
        <dbReference type="Google" id="ProtNLM"/>
    </source>
</evidence>
<dbReference type="EMBL" id="QXFT01009701">
    <property type="protein sequence ID" value="KAE9262329.1"/>
    <property type="molecule type" value="Genomic_DNA"/>
</dbReference>
<dbReference type="AlphaFoldDB" id="A0A6A3GCM2"/>
<dbReference type="GO" id="GO:0005737">
    <property type="term" value="C:cytoplasm"/>
    <property type="evidence" value="ECO:0007669"/>
    <property type="project" value="UniProtKB-SubCell"/>
</dbReference>
<evidence type="ECO:0000256" key="6">
    <source>
        <dbReference type="ARBA" id="ARBA00023069"/>
    </source>
</evidence>
<dbReference type="InterPro" id="IPR032675">
    <property type="entry name" value="LRR_dom_sf"/>
</dbReference>
<dbReference type="Proteomes" id="UP000434957">
    <property type="component" value="Unassembled WGS sequence"/>
</dbReference>
<protein>
    <recommendedName>
        <fullName evidence="14">U2A'/phosphoprotein 32 family A C-terminal domain-containing protein</fullName>
    </recommendedName>
</protein>
<dbReference type="PANTHER" id="PTHR18849:SF0">
    <property type="entry name" value="CILIA- AND FLAGELLA-ASSOCIATED PROTEIN 410-RELATED"/>
    <property type="match status" value="1"/>
</dbReference>
<dbReference type="Gene3D" id="3.80.10.10">
    <property type="entry name" value="Ribonuclease Inhibitor"/>
    <property type="match status" value="1"/>
</dbReference>
<dbReference type="FunFam" id="3.80.10.10:FF:000052">
    <property type="entry name" value="Leucine rich repeat containing 6"/>
    <property type="match status" value="1"/>
</dbReference>
<accession>A0A6A3GCM2</accession>
<keyword evidence="4" id="KW-0433">Leucine-rich repeat</keyword>
<keyword evidence="5" id="KW-0677">Repeat</keyword>
<evidence type="ECO:0000256" key="5">
    <source>
        <dbReference type="ARBA" id="ARBA00022737"/>
    </source>
</evidence>
<feature type="non-terminal residue" evidence="10">
    <location>
        <position position="289"/>
    </location>
</feature>
<evidence type="ECO:0000256" key="1">
    <source>
        <dbReference type="ARBA" id="ARBA00004138"/>
    </source>
</evidence>
<keyword evidence="6" id="KW-0969">Cilium</keyword>
<evidence type="ECO:0000256" key="2">
    <source>
        <dbReference type="ARBA" id="ARBA00004496"/>
    </source>
</evidence>
<organism evidence="10 12">
    <name type="scientific">Phytophthora rubi</name>
    <dbReference type="NCBI Taxonomy" id="129364"/>
    <lineage>
        <taxon>Eukaryota</taxon>
        <taxon>Sar</taxon>
        <taxon>Stramenopiles</taxon>
        <taxon>Oomycota</taxon>
        <taxon>Peronosporomycetes</taxon>
        <taxon>Peronosporales</taxon>
        <taxon>Peronosporaceae</taxon>
        <taxon>Phytophthora</taxon>
    </lineage>
</organism>
<evidence type="ECO:0000313" key="10">
    <source>
        <dbReference type="EMBL" id="KAE8954366.1"/>
    </source>
</evidence>
<dbReference type="Proteomes" id="UP000429607">
    <property type="component" value="Unassembled WGS sequence"/>
</dbReference>
<gene>
    <name evidence="10" type="ORF">PR001_g32524</name>
    <name evidence="11" type="ORF">PR003_g33578</name>
</gene>
<keyword evidence="3" id="KW-0963">Cytoplasm</keyword>
<feature type="region of interest" description="Disordered" evidence="9">
    <location>
        <begin position="201"/>
        <end position="262"/>
    </location>
</feature>
<evidence type="ECO:0000256" key="7">
    <source>
        <dbReference type="ARBA" id="ARBA00023273"/>
    </source>
</evidence>
<comment type="similarity">
    <text evidence="8">Belongs to the tilB family.</text>
</comment>
<dbReference type="SUPFAM" id="SSF52058">
    <property type="entry name" value="L domain-like"/>
    <property type="match status" value="1"/>
</dbReference>
<evidence type="ECO:0000256" key="9">
    <source>
        <dbReference type="SAM" id="MobiDB-lite"/>
    </source>
</evidence>
<dbReference type="Pfam" id="PF14580">
    <property type="entry name" value="LRR_9"/>
    <property type="match status" value="1"/>
</dbReference>
<name>A0A6A3GCM2_9STRA</name>
<feature type="compositionally biased region" description="Basic and acidic residues" evidence="9">
    <location>
        <begin position="226"/>
        <end position="262"/>
    </location>
</feature>
<dbReference type="PROSITE" id="PS51450">
    <property type="entry name" value="LRR"/>
    <property type="match status" value="2"/>
</dbReference>
<comment type="caution">
    <text evidence="10">The sequence shown here is derived from an EMBL/GenBank/DDBJ whole genome shotgun (WGS) entry which is preliminary data.</text>
</comment>
<dbReference type="PANTHER" id="PTHR18849">
    <property type="entry name" value="LEUCINE RICH REPEAT PROTEIN"/>
    <property type="match status" value="1"/>
</dbReference>
<evidence type="ECO:0000256" key="4">
    <source>
        <dbReference type="ARBA" id="ARBA00022614"/>
    </source>
</evidence>
<keyword evidence="7" id="KW-0966">Cell projection</keyword>